<evidence type="ECO:0000313" key="2">
    <source>
        <dbReference type="Proteomes" id="UP001229244"/>
    </source>
</evidence>
<dbReference type="EMBL" id="JAUSUL010000008">
    <property type="protein sequence ID" value="MDQ0317734.1"/>
    <property type="molecule type" value="Genomic_DNA"/>
</dbReference>
<dbReference type="Gene3D" id="2.130.10.10">
    <property type="entry name" value="YVTN repeat-like/Quinoprotein amine dehydrogenase"/>
    <property type="match status" value="1"/>
</dbReference>
<proteinExistence type="predicted"/>
<comment type="caution">
    <text evidence="1">The sequence shown here is derived from an EMBL/GenBank/DDBJ whole genome shotgun (WGS) entry which is preliminary data.</text>
</comment>
<protein>
    <submittedName>
        <fullName evidence="1">Uncharacterized protein</fullName>
    </submittedName>
</protein>
<name>A0AAE3VSR4_9HYPH</name>
<reference evidence="1" key="1">
    <citation type="submission" date="2023-07" db="EMBL/GenBank/DDBJ databases">
        <title>Genomic Encyclopedia of Type Strains, Phase IV (KMG-IV): sequencing the most valuable type-strain genomes for metagenomic binning, comparative biology and taxonomic classification.</title>
        <authorList>
            <person name="Goeker M."/>
        </authorList>
    </citation>
    <scope>NUCLEOTIDE SEQUENCE</scope>
    <source>
        <strain evidence="1">DSM 21202</strain>
    </source>
</reference>
<dbReference type="Proteomes" id="UP001229244">
    <property type="component" value="Unassembled WGS sequence"/>
</dbReference>
<gene>
    <name evidence="1" type="ORF">J2S73_004221</name>
</gene>
<dbReference type="SUPFAM" id="SSF82171">
    <property type="entry name" value="DPP6 N-terminal domain-like"/>
    <property type="match status" value="1"/>
</dbReference>
<dbReference type="AlphaFoldDB" id="A0AAE3VSR4"/>
<dbReference type="RefSeq" id="WP_306887662.1">
    <property type="nucleotide sequence ID" value="NZ_JAUSUL010000008.1"/>
</dbReference>
<organism evidence="1 2">
    <name type="scientific">Amorphus orientalis</name>
    <dbReference type="NCBI Taxonomy" id="649198"/>
    <lineage>
        <taxon>Bacteria</taxon>
        <taxon>Pseudomonadati</taxon>
        <taxon>Pseudomonadota</taxon>
        <taxon>Alphaproteobacteria</taxon>
        <taxon>Hyphomicrobiales</taxon>
        <taxon>Amorphaceae</taxon>
        <taxon>Amorphus</taxon>
    </lineage>
</organism>
<sequence>MAQGNPQLATWSIDEVVRLYEISNDVFVQIDSRGGFANNASSPAPYLRFVNDSEHLLVRAGTYSSAATIRTLALPYVSDPIISTQNRPAASANILAGGSDLFNAADGDYIFMSPDDDPRSRAAQTIVDSDGQLILGGDVGYPAPTELTAAAISPDGKLLVGAQAIGTRSNVWVRHSYHEDGHPIYGDPQAGDLQPAYELEVRAPIDGLAWASNGDFMFGVGGDGYIQGYRRVDDNLILEWVHQTTRGAPTAIVASPDSRTIAISFEEEGVFSTVLYERTGPYLAEEQVLSGIGQALTFSGGGTYLIDAISRVAFKRQPDLSFALLSGAMDNVASGVRSQAVSSHVLNLSGRAHLYRGAVGSVALREVDLSNTRLTLLSEAAEFNPDDASIGDVTSEGAFEVTDAGWPAGGKVLTGVQFAPLTGGLASLTADPCTHIAVEEALSHRHVVIYDATDQTPIVFVEFPVDYTTPEGAELRLTFEYDSLLIFST</sequence>
<keyword evidence="2" id="KW-1185">Reference proteome</keyword>
<evidence type="ECO:0000313" key="1">
    <source>
        <dbReference type="EMBL" id="MDQ0317734.1"/>
    </source>
</evidence>
<dbReference type="InterPro" id="IPR015943">
    <property type="entry name" value="WD40/YVTN_repeat-like_dom_sf"/>
</dbReference>
<accession>A0AAE3VSR4</accession>